<feature type="domain" description="Band 7" evidence="4">
    <location>
        <begin position="2"/>
        <end position="158"/>
    </location>
</feature>
<dbReference type="PANTHER" id="PTHR10264:SF83">
    <property type="entry name" value="BLL5629 PROTEIN"/>
    <property type="match status" value="1"/>
</dbReference>
<dbReference type="InterPro" id="IPR001107">
    <property type="entry name" value="Band_7"/>
</dbReference>
<dbReference type="SUPFAM" id="SSF117892">
    <property type="entry name" value="Band 7/SPFH domain"/>
    <property type="match status" value="1"/>
</dbReference>
<keyword evidence="3" id="KW-0175">Coiled coil</keyword>
<gene>
    <name evidence="5" type="primary">hflK_1</name>
    <name evidence="5" type="ORF">TBK1r_41780</name>
</gene>
<evidence type="ECO:0000256" key="2">
    <source>
        <dbReference type="ARBA" id="ARBA00008164"/>
    </source>
</evidence>
<dbReference type="EMBL" id="CP036432">
    <property type="protein sequence ID" value="QDV85221.1"/>
    <property type="molecule type" value="Genomic_DNA"/>
</dbReference>
<organism evidence="5 6">
    <name type="scientific">Stieleria magnilauensis</name>
    <dbReference type="NCBI Taxonomy" id="2527963"/>
    <lineage>
        <taxon>Bacteria</taxon>
        <taxon>Pseudomonadati</taxon>
        <taxon>Planctomycetota</taxon>
        <taxon>Planctomycetia</taxon>
        <taxon>Pirellulales</taxon>
        <taxon>Pirellulaceae</taxon>
        <taxon>Stieleria</taxon>
    </lineage>
</organism>
<evidence type="ECO:0000256" key="1">
    <source>
        <dbReference type="ARBA" id="ARBA00004167"/>
    </source>
</evidence>
<keyword evidence="5" id="KW-0378">Hydrolase</keyword>
<dbReference type="SMART" id="SM00244">
    <property type="entry name" value="PHB"/>
    <property type="match status" value="1"/>
</dbReference>
<dbReference type="Gene3D" id="3.30.479.30">
    <property type="entry name" value="Band 7 domain"/>
    <property type="match status" value="1"/>
</dbReference>
<feature type="coiled-coil region" evidence="3">
    <location>
        <begin position="205"/>
        <end position="232"/>
    </location>
</feature>
<proteinExistence type="inferred from homology"/>
<comment type="similarity">
    <text evidence="2">Belongs to the band 7/mec-2 family.</text>
</comment>
<reference evidence="5 6" key="1">
    <citation type="submission" date="2019-02" db="EMBL/GenBank/DDBJ databases">
        <title>Deep-cultivation of Planctomycetes and their phenomic and genomic characterization uncovers novel biology.</title>
        <authorList>
            <person name="Wiegand S."/>
            <person name="Jogler M."/>
            <person name="Boedeker C."/>
            <person name="Pinto D."/>
            <person name="Vollmers J."/>
            <person name="Rivas-Marin E."/>
            <person name="Kohn T."/>
            <person name="Peeters S.H."/>
            <person name="Heuer A."/>
            <person name="Rast P."/>
            <person name="Oberbeckmann S."/>
            <person name="Bunk B."/>
            <person name="Jeske O."/>
            <person name="Meyerdierks A."/>
            <person name="Storesund J.E."/>
            <person name="Kallscheuer N."/>
            <person name="Luecker S."/>
            <person name="Lage O.M."/>
            <person name="Pohl T."/>
            <person name="Merkel B.J."/>
            <person name="Hornburger P."/>
            <person name="Mueller R.-W."/>
            <person name="Bruemmer F."/>
            <person name="Labrenz M."/>
            <person name="Spormann A.M."/>
            <person name="Op den Camp H."/>
            <person name="Overmann J."/>
            <person name="Amann R."/>
            <person name="Jetten M.S.M."/>
            <person name="Mascher T."/>
            <person name="Medema M.H."/>
            <person name="Devos D.P."/>
            <person name="Kaster A.-K."/>
            <person name="Ovreas L."/>
            <person name="Rohde M."/>
            <person name="Galperin M.Y."/>
            <person name="Jogler C."/>
        </authorList>
    </citation>
    <scope>NUCLEOTIDE SEQUENCE [LARGE SCALE GENOMIC DNA]</scope>
    <source>
        <strain evidence="5 6">TBK1r</strain>
    </source>
</reference>
<dbReference type="Proteomes" id="UP000318081">
    <property type="component" value="Chromosome"/>
</dbReference>
<accession>A0ABX5XVA4</accession>
<evidence type="ECO:0000313" key="5">
    <source>
        <dbReference type="EMBL" id="QDV85221.1"/>
    </source>
</evidence>
<name>A0ABX5XVA4_9BACT</name>
<keyword evidence="5" id="KW-0645">Protease</keyword>
<dbReference type="Pfam" id="PF01145">
    <property type="entry name" value="Band_7"/>
    <property type="match status" value="1"/>
</dbReference>
<dbReference type="GO" id="GO:0008233">
    <property type="term" value="F:peptidase activity"/>
    <property type="evidence" value="ECO:0007669"/>
    <property type="project" value="UniProtKB-KW"/>
</dbReference>
<dbReference type="InterPro" id="IPR043202">
    <property type="entry name" value="Band-7_stomatin-like"/>
</dbReference>
<dbReference type="CDD" id="cd13438">
    <property type="entry name" value="SPFH_eoslipins_u2"/>
    <property type="match status" value="1"/>
</dbReference>
<keyword evidence="6" id="KW-1185">Reference proteome</keyword>
<evidence type="ECO:0000256" key="3">
    <source>
        <dbReference type="SAM" id="Coils"/>
    </source>
</evidence>
<sequence>MHRGLYYEDGKLAKVIEAGRYKIPRRHRWLRRRPTVEVMLVDVRERELTIKGQEILTADKVAIRVSILVQFRVTDPKAAIHTVDNFEDRLYSDVQLAARRSLASMTLEEILTNRNRLSEDILSDVTESANGYGVAIRRADVKDLIFPGNLQEIMNRVLAAERHSEAQLVEARTRAEVEQIEAQSRAETTRCDAEAEAEARRLRELAEAEATRAKVEAETRAYEERAKAAEVLEGHPALLRLAELETLRELAQNANARLYLGLDRVSLNGTDSGKHDS</sequence>
<dbReference type="GO" id="GO:0006508">
    <property type="term" value="P:proteolysis"/>
    <property type="evidence" value="ECO:0007669"/>
    <property type="project" value="UniProtKB-KW"/>
</dbReference>
<protein>
    <submittedName>
        <fullName evidence="5">Modulator of FtsH protease HflK</fullName>
    </submittedName>
</protein>
<dbReference type="InterPro" id="IPR036013">
    <property type="entry name" value="Band_7/SPFH_dom_sf"/>
</dbReference>
<evidence type="ECO:0000259" key="4">
    <source>
        <dbReference type="SMART" id="SM00244"/>
    </source>
</evidence>
<dbReference type="PANTHER" id="PTHR10264">
    <property type="entry name" value="BAND 7 PROTEIN-RELATED"/>
    <property type="match status" value="1"/>
</dbReference>
<dbReference type="InterPro" id="IPR001972">
    <property type="entry name" value="Stomatin_HflK_fam"/>
</dbReference>
<comment type="subcellular location">
    <subcellularLocation>
        <location evidence="1">Membrane</location>
        <topology evidence="1">Single-pass membrane protein</topology>
    </subcellularLocation>
</comment>
<evidence type="ECO:0000313" key="6">
    <source>
        <dbReference type="Proteomes" id="UP000318081"/>
    </source>
</evidence>
<dbReference type="PRINTS" id="PR00721">
    <property type="entry name" value="STOMATIN"/>
</dbReference>